<evidence type="ECO:0000256" key="3">
    <source>
        <dbReference type="ARBA" id="ARBA00022448"/>
    </source>
</evidence>
<evidence type="ECO:0000313" key="15">
    <source>
        <dbReference type="EMBL" id="MDK3017476.1"/>
    </source>
</evidence>
<evidence type="ECO:0000256" key="6">
    <source>
        <dbReference type="ARBA" id="ARBA00023077"/>
    </source>
</evidence>
<dbReference type="PANTHER" id="PTHR32552">
    <property type="entry name" value="FERRICHROME IRON RECEPTOR-RELATED"/>
    <property type="match status" value="1"/>
</dbReference>
<evidence type="ECO:0000256" key="4">
    <source>
        <dbReference type="ARBA" id="ARBA00022452"/>
    </source>
</evidence>
<comment type="similarity">
    <text evidence="2 10 11">Belongs to the TonB-dependent receptor family.</text>
</comment>
<evidence type="ECO:0000256" key="11">
    <source>
        <dbReference type="RuleBase" id="RU003357"/>
    </source>
</evidence>
<keyword evidence="7 10" id="KW-0472">Membrane</keyword>
<dbReference type="InterPro" id="IPR012910">
    <property type="entry name" value="Plug_dom"/>
</dbReference>
<keyword evidence="16" id="KW-1185">Reference proteome</keyword>
<dbReference type="NCBIfam" id="TIGR01783">
    <property type="entry name" value="TonB-siderophor"/>
    <property type="match status" value="1"/>
</dbReference>
<feature type="domain" description="TonB-dependent receptor-like beta-barrel" evidence="13">
    <location>
        <begin position="280"/>
        <end position="669"/>
    </location>
</feature>
<evidence type="ECO:0000313" key="16">
    <source>
        <dbReference type="Proteomes" id="UP001243757"/>
    </source>
</evidence>
<name>A0ABT7EYP9_9RHOB</name>
<keyword evidence="8 15" id="KW-0675">Receptor</keyword>
<evidence type="ECO:0000256" key="10">
    <source>
        <dbReference type="PROSITE-ProRule" id="PRU01360"/>
    </source>
</evidence>
<feature type="domain" description="TonB-dependent receptor plug" evidence="14">
    <location>
        <begin position="64"/>
        <end position="162"/>
    </location>
</feature>
<evidence type="ECO:0000259" key="14">
    <source>
        <dbReference type="Pfam" id="PF07715"/>
    </source>
</evidence>
<dbReference type="CDD" id="cd01347">
    <property type="entry name" value="ligand_gated_channel"/>
    <property type="match status" value="1"/>
</dbReference>
<dbReference type="Pfam" id="PF07715">
    <property type="entry name" value="Plug"/>
    <property type="match status" value="1"/>
</dbReference>
<comment type="caution">
    <text evidence="15">The sequence shown here is derived from an EMBL/GenBank/DDBJ whole genome shotgun (WGS) entry which is preliminary data.</text>
</comment>
<feature type="chain" id="PRO_5047060923" evidence="12">
    <location>
        <begin position="26"/>
        <end position="701"/>
    </location>
</feature>
<keyword evidence="3 10" id="KW-0813">Transport</keyword>
<keyword evidence="12" id="KW-0732">Signal</keyword>
<evidence type="ECO:0000259" key="13">
    <source>
        <dbReference type="Pfam" id="PF00593"/>
    </source>
</evidence>
<dbReference type="InterPro" id="IPR036942">
    <property type="entry name" value="Beta-barrel_TonB_sf"/>
</dbReference>
<keyword evidence="5 10" id="KW-0812">Transmembrane</keyword>
<proteinExistence type="inferred from homology"/>
<dbReference type="PANTHER" id="PTHR32552:SF74">
    <property type="entry name" value="HYDROXAMATE SIDEROPHORE RECEPTOR FHUE"/>
    <property type="match status" value="1"/>
</dbReference>
<keyword evidence="6 11" id="KW-0798">TonB box</keyword>
<dbReference type="InterPro" id="IPR000531">
    <property type="entry name" value="Beta-barrel_TonB"/>
</dbReference>
<keyword evidence="4 10" id="KW-1134">Transmembrane beta strand</keyword>
<dbReference type="RefSeq" id="WP_284480292.1">
    <property type="nucleotide sequence ID" value="NZ_JASNJD010000004.1"/>
</dbReference>
<dbReference type="Gene3D" id="2.170.130.10">
    <property type="entry name" value="TonB-dependent receptor, plug domain"/>
    <property type="match status" value="1"/>
</dbReference>
<dbReference type="Proteomes" id="UP001243757">
    <property type="component" value="Unassembled WGS sequence"/>
</dbReference>
<reference evidence="15 16" key="1">
    <citation type="submission" date="2023-05" db="EMBL/GenBank/DDBJ databases">
        <title>Pseudodonghicola sp. nov.</title>
        <authorList>
            <person name="Huang J."/>
        </authorList>
    </citation>
    <scope>NUCLEOTIDE SEQUENCE [LARGE SCALE GENOMIC DNA]</scope>
    <source>
        <strain evidence="15 16">IC7</strain>
    </source>
</reference>
<dbReference type="EMBL" id="JASNJD010000004">
    <property type="protein sequence ID" value="MDK3017476.1"/>
    <property type="molecule type" value="Genomic_DNA"/>
</dbReference>
<evidence type="ECO:0000256" key="1">
    <source>
        <dbReference type="ARBA" id="ARBA00004571"/>
    </source>
</evidence>
<sequence length="701" mass="75677">MLNLSRHSLRVALLATTALASPALAQDAFELDAIVVDGSSYETETSGSYSTDLISVGEKATMSPREVPQSTSVVTRKQIEDGGYTALEEALTDVPGIMILNNNVGRSSIFSRGYEFDYLYFDGLPAPVSSIYGTQPDLSMVDHIEVLKGPAGLFIGTGEPAGSINMRLKQAAATAFQGYATTSIDSNGHARAEIDVSDKLNADGTLRGRFVAAYGDGDSFVDGVENGVTSLYGTLAWDVTPDTHLTFSLSHMERDIIPYNGLPTYADGSLIWMDPSATTVLDWNTFENETTDAVIAAEHFLDNGGRVKFSLRRSQQDADFLYGYSGSVAAADNTISSLSWLDRDFDQDSLALDLHAELPFQLGDWDGNAIIGADWQKVDSTMYQARGSIAGSWDLDNWDSGAVAVPGATYSTRTDTETTSKGLYTQVRLSPVEPLTLIGGARLSWYEGTVDTVTLATGATTSDRYDVSAQVTPFAGVTYDLTPNTTLYASYSEIFIPQSYVDVNGNLLDPIEGQQYEIGVKATLGYGLNVSAALFDLRETNRPEAVTGTSYYVADEEVRSRGLELEMSGEFSENLHVAAGYTFTDTEYLTGSSAGNPFSTYTPEHMLKLTGSYDVTEGLFAGWSLGGRLTVMSSFSSRGIVAPGYGVVDLMVAKTFANDVTLRLGVDNLFDKDYYTRVGSTTVFNFRGAPRAFNLALTKTF</sequence>
<evidence type="ECO:0000256" key="5">
    <source>
        <dbReference type="ARBA" id="ARBA00022692"/>
    </source>
</evidence>
<dbReference type="Gene3D" id="2.40.170.20">
    <property type="entry name" value="TonB-dependent receptor, beta-barrel domain"/>
    <property type="match status" value="1"/>
</dbReference>
<dbReference type="InterPro" id="IPR039426">
    <property type="entry name" value="TonB-dep_rcpt-like"/>
</dbReference>
<evidence type="ECO:0000256" key="12">
    <source>
        <dbReference type="SAM" id="SignalP"/>
    </source>
</evidence>
<dbReference type="InterPro" id="IPR037066">
    <property type="entry name" value="Plug_dom_sf"/>
</dbReference>
<comment type="subcellular location">
    <subcellularLocation>
        <location evidence="1 10">Cell outer membrane</location>
        <topology evidence="1 10">Multi-pass membrane protein</topology>
    </subcellularLocation>
</comment>
<evidence type="ECO:0000256" key="7">
    <source>
        <dbReference type="ARBA" id="ARBA00023136"/>
    </source>
</evidence>
<organism evidence="15 16">
    <name type="scientific">Pseudodonghicola flavimaris</name>
    <dbReference type="NCBI Taxonomy" id="3050036"/>
    <lineage>
        <taxon>Bacteria</taxon>
        <taxon>Pseudomonadati</taxon>
        <taxon>Pseudomonadota</taxon>
        <taxon>Alphaproteobacteria</taxon>
        <taxon>Rhodobacterales</taxon>
        <taxon>Paracoccaceae</taxon>
        <taxon>Pseudodonghicola</taxon>
    </lineage>
</organism>
<accession>A0ABT7EYP9</accession>
<keyword evidence="9 10" id="KW-0998">Cell outer membrane</keyword>
<evidence type="ECO:0000256" key="9">
    <source>
        <dbReference type="ARBA" id="ARBA00023237"/>
    </source>
</evidence>
<dbReference type="SUPFAM" id="SSF56935">
    <property type="entry name" value="Porins"/>
    <property type="match status" value="1"/>
</dbReference>
<protein>
    <submittedName>
        <fullName evidence="15">TonB-dependent siderophore receptor</fullName>
    </submittedName>
</protein>
<dbReference type="PROSITE" id="PS52016">
    <property type="entry name" value="TONB_DEPENDENT_REC_3"/>
    <property type="match status" value="1"/>
</dbReference>
<dbReference type="Pfam" id="PF00593">
    <property type="entry name" value="TonB_dep_Rec_b-barrel"/>
    <property type="match status" value="1"/>
</dbReference>
<evidence type="ECO:0000256" key="2">
    <source>
        <dbReference type="ARBA" id="ARBA00009810"/>
    </source>
</evidence>
<gene>
    <name evidence="15" type="ORF">QO033_07290</name>
</gene>
<feature type="signal peptide" evidence="12">
    <location>
        <begin position="1"/>
        <end position="25"/>
    </location>
</feature>
<dbReference type="InterPro" id="IPR010105">
    <property type="entry name" value="TonB_sidphr_rcpt"/>
</dbReference>
<evidence type="ECO:0000256" key="8">
    <source>
        <dbReference type="ARBA" id="ARBA00023170"/>
    </source>
</evidence>